<feature type="transmembrane region" description="Helical" evidence="11">
    <location>
        <begin position="794"/>
        <end position="812"/>
    </location>
</feature>
<dbReference type="Proteomes" id="UP001201812">
    <property type="component" value="Unassembled WGS sequence"/>
</dbReference>
<dbReference type="PANTHER" id="PTHR23071">
    <property type="entry name" value="PHOSPHATIDYLINOSITOL GLYCAN"/>
    <property type="match status" value="1"/>
</dbReference>
<evidence type="ECO:0000256" key="5">
    <source>
        <dbReference type="ARBA" id="ARBA00022679"/>
    </source>
</evidence>
<comment type="pathway">
    <text evidence="2">Glycolipid biosynthesis; glycosylphosphatidylinositol-anchor biosynthesis.</text>
</comment>
<evidence type="ECO:0000256" key="7">
    <source>
        <dbReference type="ARBA" id="ARBA00022824"/>
    </source>
</evidence>
<dbReference type="AlphaFoldDB" id="A0AAD4R4L7"/>
<feature type="transmembrane region" description="Helical" evidence="11">
    <location>
        <begin position="685"/>
        <end position="706"/>
    </location>
</feature>
<comment type="subcellular location">
    <subcellularLocation>
        <location evidence="1">Endoplasmic reticulum membrane</location>
        <topology evidence="1">Multi-pass membrane protein</topology>
    </subcellularLocation>
</comment>
<dbReference type="Gene3D" id="3.40.720.10">
    <property type="entry name" value="Alkaline Phosphatase, subunit A"/>
    <property type="match status" value="1"/>
</dbReference>
<protein>
    <submittedName>
        <fullName evidence="12">Type I phosphodiesterase / nucleotide pyrophosphatase domain-containing protein</fullName>
    </submittedName>
</protein>
<keyword evidence="8 11" id="KW-1133">Transmembrane helix</keyword>
<evidence type="ECO:0000313" key="12">
    <source>
        <dbReference type="EMBL" id="KAI1709253.1"/>
    </source>
</evidence>
<evidence type="ECO:0000256" key="6">
    <source>
        <dbReference type="ARBA" id="ARBA00022692"/>
    </source>
</evidence>
<dbReference type="EMBL" id="JAKKPZ010000031">
    <property type="protein sequence ID" value="KAI1709253.1"/>
    <property type="molecule type" value="Genomic_DNA"/>
</dbReference>
<evidence type="ECO:0000256" key="9">
    <source>
        <dbReference type="ARBA" id="ARBA00023136"/>
    </source>
</evidence>
<keyword evidence="6 11" id="KW-0812">Transmembrane</keyword>
<gene>
    <name evidence="12" type="ORF">DdX_11322</name>
</gene>
<keyword evidence="13" id="KW-1185">Reference proteome</keyword>
<comment type="caution">
    <text evidence="12">The sequence shown here is derived from an EMBL/GenBank/DDBJ whole genome shotgun (WGS) entry which is preliminary data.</text>
</comment>
<dbReference type="InterPro" id="IPR002591">
    <property type="entry name" value="Phosphodiest/P_Trfase"/>
</dbReference>
<dbReference type="SUPFAM" id="SSF53649">
    <property type="entry name" value="Alkaline phosphatase-like"/>
    <property type="match status" value="1"/>
</dbReference>
<dbReference type="GO" id="GO:0006506">
    <property type="term" value="P:GPI anchor biosynthetic process"/>
    <property type="evidence" value="ECO:0007669"/>
    <property type="project" value="UniProtKB-KW"/>
</dbReference>
<dbReference type="InterPro" id="IPR039524">
    <property type="entry name" value="PIGO/GPI13"/>
</dbReference>
<reference evidence="12" key="1">
    <citation type="submission" date="2022-01" db="EMBL/GenBank/DDBJ databases">
        <title>Genome Sequence Resource for Two Populations of Ditylenchus destructor, the Migratory Endoparasitic Phytonematode.</title>
        <authorList>
            <person name="Zhang H."/>
            <person name="Lin R."/>
            <person name="Xie B."/>
        </authorList>
    </citation>
    <scope>NUCLEOTIDE SEQUENCE</scope>
    <source>
        <strain evidence="12">BazhouSP</strain>
    </source>
</reference>
<dbReference type="PANTHER" id="PTHR23071:SF1">
    <property type="entry name" value="GPI ETHANOLAMINE PHOSPHATE TRANSFERASE 3"/>
    <property type="match status" value="1"/>
</dbReference>
<feature type="transmembrane region" description="Helical" evidence="11">
    <location>
        <begin position="727"/>
        <end position="751"/>
    </location>
</feature>
<dbReference type="GO" id="GO:0051377">
    <property type="term" value="F:mannose-ethanolamine phosphotransferase activity"/>
    <property type="evidence" value="ECO:0007669"/>
    <property type="project" value="InterPro"/>
</dbReference>
<feature type="transmembrane region" description="Helical" evidence="11">
    <location>
        <begin position="818"/>
        <end position="841"/>
    </location>
</feature>
<evidence type="ECO:0000256" key="1">
    <source>
        <dbReference type="ARBA" id="ARBA00004477"/>
    </source>
</evidence>
<evidence type="ECO:0000256" key="2">
    <source>
        <dbReference type="ARBA" id="ARBA00004687"/>
    </source>
</evidence>
<dbReference type="GO" id="GO:0005789">
    <property type="term" value="C:endoplasmic reticulum membrane"/>
    <property type="evidence" value="ECO:0007669"/>
    <property type="project" value="UniProtKB-SubCell"/>
</dbReference>
<feature type="transmembrane region" description="Helical" evidence="11">
    <location>
        <begin position="757"/>
        <end position="782"/>
    </location>
</feature>
<keyword evidence="9 11" id="KW-0472">Membrane</keyword>
<feature type="transmembrane region" description="Helical" evidence="11">
    <location>
        <begin position="445"/>
        <end position="462"/>
    </location>
</feature>
<keyword evidence="10" id="KW-0325">Glycoprotein</keyword>
<keyword evidence="5" id="KW-0808">Transferase</keyword>
<feature type="transmembrane region" description="Helical" evidence="11">
    <location>
        <begin position="634"/>
        <end position="652"/>
    </location>
</feature>
<keyword evidence="4" id="KW-0337">GPI-anchor biosynthesis</keyword>
<evidence type="ECO:0000256" key="8">
    <source>
        <dbReference type="ARBA" id="ARBA00022989"/>
    </source>
</evidence>
<sequence length="887" mass="100174">MVFLADLALLIIGYTVSLLVFQQGFLLKRNVLPNRSSCADVVTADRENCWIPAQFNKSIWLVIDALRYDFIEPHKYANNPQPESRYYLGQMPEVSNFLATRPKNARLFRFKADPPTTTFQRIKALVTGSIPAFIEIGDNFGGATVGEDNLADQLINSKRGNVMLLGDDTWLQLLPNRFQRGLGLASFDIKDLETVDNFVIENIYNELNQSDWNLLIAHCLGVDHCGHRYGPYHPEMRRKLNQMDTLIKNITEMMDDDTILFVMGDHGMTATGDHGGESPLELDAALFVFTKNNLSSVADTTIGKEVDQIDLVPTASLLLDIPIPFSNLGRVIESLMPESIRNKAVYLNAIQILRYAQEYTGGMDVTAQEQFFLTLRRFENTDNDDIVSNRETIISIQSLLRSSLNKFNLNLAFIGIFSFVDSILFNIYLLISVFGSKQSVTVGEWMFRSALVLLQLSLYFGENDGNGTTSLGDVSLFLTMTLLASVIYRLLLLFVWLISTPRRLDLQKSKLLISAFTVFHSASFLSNSFVIEESDTIRFMLQTFLLSMLITEFVKERLTISNKGSKFAATITNIFRKKNSWTPICLILFCMTCVRMGKWFESCREEHIDCIPYWATTINTNMAQTSYATDEKWFLIRIAFAVAGICILNNFLHNDTPKQKISQNTASISKGPSQDESASVYLTKAVSWLMVCIVIIHWLCEVIPQFKHMDSTETDKFLLGSQRTAQLIYAITIVHFILTSVFCPNSQVMLWAQRQTFVLTVAMVLGDIPAMSLAMMIMSCVISGNFVGKDPITLSFLMSLFGGHAFFALGHQNTLTSIPWTAAFVGIPGNFWVKCIPAFLLHLRMKPANLITTLLDLITNRRFWLFFYSKQLIHLDALQPGCCIDDI</sequence>
<evidence type="ECO:0000256" key="3">
    <source>
        <dbReference type="ARBA" id="ARBA00008695"/>
    </source>
</evidence>
<comment type="similarity">
    <text evidence="3">Belongs to the PIGG/PIGN/PIGO family. PIGO subfamily.</text>
</comment>
<proteinExistence type="inferred from homology"/>
<feature type="transmembrane region" description="Helical" evidence="11">
    <location>
        <begin position="474"/>
        <end position="499"/>
    </location>
</feature>
<feature type="transmembrane region" description="Helical" evidence="11">
    <location>
        <begin position="7"/>
        <end position="27"/>
    </location>
</feature>
<dbReference type="InterPro" id="IPR017850">
    <property type="entry name" value="Alkaline_phosphatase_core_sf"/>
</dbReference>
<dbReference type="CDD" id="cd16023">
    <property type="entry name" value="GPI_EPT_3"/>
    <property type="match status" value="1"/>
</dbReference>
<organism evidence="12 13">
    <name type="scientific">Ditylenchus destructor</name>
    <dbReference type="NCBI Taxonomy" id="166010"/>
    <lineage>
        <taxon>Eukaryota</taxon>
        <taxon>Metazoa</taxon>
        <taxon>Ecdysozoa</taxon>
        <taxon>Nematoda</taxon>
        <taxon>Chromadorea</taxon>
        <taxon>Rhabditida</taxon>
        <taxon>Tylenchina</taxon>
        <taxon>Tylenchomorpha</taxon>
        <taxon>Sphaerularioidea</taxon>
        <taxon>Anguinidae</taxon>
        <taxon>Anguininae</taxon>
        <taxon>Ditylenchus</taxon>
    </lineage>
</organism>
<evidence type="ECO:0000256" key="4">
    <source>
        <dbReference type="ARBA" id="ARBA00022502"/>
    </source>
</evidence>
<feature type="transmembrane region" description="Helical" evidence="11">
    <location>
        <begin position="411"/>
        <end position="433"/>
    </location>
</feature>
<name>A0AAD4R4L7_9BILA</name>
<evidence type="ECO:0000256" key="11">
    <source>
        <dbReference type="SAM" id="Phobius"/>
    </source>
</evidence>
<evidence type="ECO:0000256" key="10">
    <source>
        <dbReference type="ARBA" id="ARBA00023180"/>
    </source>
</evidence>
<keyword evidence="7" id="KW-0256">Endoplasmic reticulum</keyword>
<evidence type="ECO:0000313" key="13">
    <source>
        <dbReference type="Proteomes" id="UP001201812"/>
    </source>
</evidence>
<accession>A0AAD4R4L7</accession>
<dbReference type="InterPro" id="IPR037675">
    <property type="entry name" value="PIG-O_N"/>
</dbReference>
<dbReference type="Pfam" id="PF01663">
    <property type="entry name" value="Phosphodiest"/>
    <property type="match status" value="1"/>
</dbReference>